<keyword evidence="4" id="KW-0479">Metal-binding</keyword>
<reference evidence="11" key="1">
    <citation type="journal article" date="2021" name="PeerJ">
        <title>Extensive microbial diversity within the chicken gut microbiome revealed by metagenomics and culture.</title>
        <authorList>
            <person name="Gilroy R."/>
            <person name="Ravi A."/>
            <person name="Getino M."/>
            <person name="Pursley I."/>
            <person name="Horton D.L."/>
            <person name="Alikhan N.F."/>
            <person name="Baker D."/>
            <person name="Gharbi K."/>
            <person name="Hall N."/>
            <person name="Watson M."/>
            <person name="Adriaenssens E.M."/>
            <person name="Foster-Nyarko E."/>
            <person name="Jarju S."/>
            <person name="Secka A."/>
            <person name="Antonio M."/>
            <person name="Oren A."/>
            <person name="Chaudhuri R.R."/>
            <person name="La Ragione R."/>
            <person name="Hildebrand F."/>
            <person name="Pallen M.J."/>
        </authorList>
    </citation>
    <scope>NUCLEOTIDE SEQUENCE</scope>
    <source>
        <strain evidence="11">6019</strain>
    </source>
</reference>
<evidence type="ECO:0000259" key="10">
    <source>
        <dbReference type="Pfam" id="PF05649"/>
    </source>
</evidence>
<evidence type="ECO:0000256" key="4">
    <source>
        <dbReference type="ARBA" id="ARBA00022723"/>
    </source>
</evidence>
<accession>A0A921DWN5</accession>
<dbReference type="Pfam" id="PF05649">
    <property type="entry name" value="Peptidase_M13_N"/>
    <property type="match status" value="1"/>
</dbReference>
<dbReference type="Pfam" id="PF01431">
    <property type="entry name" value="Peptidase_M13"/>
    <property type="match status" value="1"/>
</dbReference>
<comment type="cofactor">
    <cofactor evidence="1">
        <name>Zn(2+)</name>
        <dbReference type="ChEBI" id="CHEBI:29105"/>
    </cofactor>
</comment>
<dbReference type="InterPro" id="IPR000718">
    <property type="entry name" value="Peptidase_M13"/>
</dbReference>
<dbReference type="Proteomes" id="UP000763505">
    <property type="component" value="Unassembled WGS sequence"/>
</dbReference>
<dbReference type="AlphaFoldDB" id="A0A921DWN5"/>
<keyword evidence="7" id="KW-0482">Metalloprotease</keyword>
<sequence length="672" mass="77963">MTNRKRHITMLAKATTAVLAVTTISIMNQENIQAQNQSTDEPNPADDYYHYVNHEWLDSTTIPSYTPIIDDVYELGTNINTMLYYDVVDMVNGQIPVESPEMEQFIGLFNIANDWNRRNEQNNDPILPYFENIQNLQSVEDLNEVLPDWYIEGYHTPFRFSVYEDMLDSTEYTVYLDTFYLFLPDKNLYGTDEGDVMLEVFRDTRTELLERYGFEEAEAAELVDLAIEMDEIMAPYMKSAEEMSDTIGMYNPYDYEEWTEMSEIIDFDQAFTTLSDGQEIDEIIVTTPEYFENFDEMFNDDNLEQLKAKMLVELAISSAEYLTQEHIELEVMFEDAMYGVESTQYIDGWYAFTFTRNIFGGAIGKYYGETYFSEEDRDQVTEIAENIIDVYIDRLNNNSWLSDETIEQAITKLEAMELYIGYPDSMPDYYDFVTVNPDHNLIEFIVQFNEEYTADMFSKLGTPVDRKDAWDTITADMVNAFYSDDTNGIFFPAAILQPPFYSDEMPVSAQYGGIGAVIGHEISHAFDTRGAQFDQYGSLSNWWTDEDYEAFAAHSEDMVELFEGESYGVVTVNPTMTLNENIADQAGLRVAFDALKQNEDADYEEFFESWARVWREKVTDEFAAYNALSAVHSPSPLRVNVQLPNMDEFYEVYDIDEDSPMFIPEEERVEIW</sequence>
<dbReference type="GO" id="GO:0016485">
    <property type="term" value="P:protein processing"/>
    <property type="evidence" value="ECO:0007669"/>
    <property type="project" value="TreeGrafter"/>
</dbReference>
<name>A0A921DWN5_9STAP</name>
<feature type="signal peptide" evidence="8">
    <location>
        <begin position="1"/>
        <end position="20"/>
    </location>
</feature>
<evidence type="ECO:0000256" key="2">
    <source>
        <dbReference type="ARBA" id="ARBA00007357"/>
    </source>
</evidence>
<evidence type="ECO:0000256" key="1">
    <source>
        <dbReference type="ARBA" id="ARBA00001947"/>
    </source>
</evidence>
<dbReference type="GO" id="GO:0005886">
    <property type="term" value="C:plasma membrane"/>
    <property type="evidence" value="ECO:0007669"/>
    <property type="project" value="TreeGrafter"/>
</dbReference>
<dbReference type="Gene3D" id="1.10.1380.10">
    <property type="entry name" value="Neutral endopeptidase , domain2"/>
    <property type="match status" value="1"/>
</dbReference>
<evidence type="ECO:0000313" key="12">
    <source>
        <dbReference type="Proteomes" id="UP000763505"/>
    </source>
</evidence>
<dbReference type="EMBL" id="DYYI01000029">
    <property type="protein sequence ID" value="HJE19336.1"/>
    <property type="molecule type" value="Genomic_DNA"/>
</dbReference>
<keyword evidence="8" id="KW-0732">Signal</keyword>
<dbReference type="Gene3D" id="3.40.390.10">
    <property type="entry name" value="Collagenase (Catalytic Domain)"/>
    <property type="match status" value="1"/>
</dbReference>
<evidence type="ECO:0000256" key="6">
    <source>
        <dbReference type="ARBA" id="ARBA00022833"/>
    </source>
</evidence>
<evidence type="ECO:0000256" key="3">
    <source>
        <dbReference type="ARBA" id="ARBA00022670"/>
    </source>
</evidence>
<dbReference type="InterPro" id="IPR018497">
    <property type="entry name" value="Peptidase_M13_C"/>
</dbReference>
<feature type="domain" description="Peptidase M13 N-terminal" evidence="10">
    <location>
        <begin position="44"/>
        <end position="423"/>
    </location>
</feature>
<evidence type="ECO:0000256" key="7">
    <source>
        <dbReference type="ARBA" id="ARBA00023049"/>
    </source>
</evidence>
<protein>
    <submittedName>
        <fullName evidence="11">M13 family metallopeptidase</fullName>
    </submittedName>
</protein>
<comment type="caution">
    <text evidence="11">The sequence shown here is derived from an EMBL/GenBank/DDBJ whole genome shotgun (WGS) entry which is preliminary data.</text>
</comment>
<dbReference type="PANTHER" id="PTHR11733:SF167">
    <property type="entry name" value="FI17812P1-RELATED"/>
    <property type="match status" value="1"/>
</dbReference>
<dbReference type="SUPFAM" id="SSF55486">
    <property type="entry name" value="Metalloproteases ('zincins'), catalytic domain"/>
    <property type="match status" value="1"/>
</dbReference>
<comment type="similarity">
    <text evidence="2">Belongs to the peptidase M13 family.</text>
</comment>
<dbReference type="PROSITE" id="PS51885">
    <property type="entry name" value="NEPRILYSIN"/>
    <property type="match status" value="1"/>
</dbReference>
<evidence type="ECO:0000256" key="5">
    <source>
        <dbReference type="ARBA" id="ARBA00022801"/>
    </source>
</evidence>
<evidence type="ECO:0000256" key="8">
    <source>
        <dbReference type="SAM" id="SignalP"/>
    </source>
</evidence>
<organism evidence="11 12">
    <name type="scientific">Aliicoccus persicus</name>
    <dbReference type="NCBI Taxonomy" id="930138"/>
    <lineage>
        <taxon>Bacteria</taxon>
        <taxon>Bacillati</taxon>
        <taxon>Bacillota</taxon>
        <taxon>Bacilli</taxon>
        <taxon>Bacillales</taxon>
        <taxon>Staphylococcaceae</taxon>
        <taxon>Aliicoccus</taxon>
    </lineage>
</organism>
<keyword evidence="3" id="KW-0645">Protease</keyword>
<keyword evidence="6" id="KW-0862">Zinc</keyword>
<feature type="domain" description="Peptidase M13 C-terminal" evidence="9">
    <location>
        <begin position="479"/>
        <end position="668"/>
    </location>
</feature>
<dbReference type="GO" id="GO:0046872">
    <property type="term" value="F:metal ion binding"/>
    <property type="evidence" value="ECO:0007669"/>
    <property type="project" value="UniProtKB-KW"/>
</dbReference>
<feature type="chain" id="PRO_5038722835" evidence="8">
    <location>
        <begin position="21"/>
        <end position="672"/>
    </location>
</feature>
<keyword evidence="5" id="KW-0378">Hydrolase</keyword>
<evidence type="ECO:0000313" key="11">
    <source>
        <dbReference type="EMBL" id="HJE19336.1"/>
    </source>
</evidence>
<dbReference type="GO" id="GO:0004222">
    <property type="term" value="F:metalloendopeptidase activity"/>
    <property type="evidence" value="ECO:0007669"/>
    <property type="project" value="InterPro"/>
</dbReference>
<dbReference type="CDD" id="cd08662">
    <property type="entry name" value="M13"/>
    <property type="match status" value="1"/>
</dbReference>
<proteinExistence type="inferred from homology"/>
<dbReference type="InterPro" id="IPR024079">
    <property type="entry name" value="MetalloPept_cat_dom_sf"/>
</dbReference>
<dbReference type="InterPro" id="IPR042089">
    <property type="entry name" value="Peptidase_M13_dom_2"/>
</dbReference>
<dbReference type="PANTHER" id="PTHR11733">
    <property type="entry name" value="ZINC METALLOPROTEASE FAMILY M13 NEPRILYSIN-RELATED"/>
    <property type="match status" value="1"/>
</dbReference>
<reference evidence="11" key="2">
    <citation type="submission" date="2021-09" db="EMBL/GenBank/DDBJ databases">
        <authorList>
            <person name="Gilroy R."/>
        </authorList>
    </citation>
    <scope>NUCLEOTIDE SEQUENCE</scope>
    <source>
        <strain evidence="11">6019</strain>
    </source>
</reference>
<dbReference type="InterPro" id="IPR008753">
    <property type="entry name" value="Peptidase_M13_N"/>
</dbReference>
<dbReference type="PRINTS" id="PR00786">
    <property type="entry name" value="NEPRILYSIN"/>
</dbReference>
<evidence type="ECO:0000259" key="9">
    <source>
        <dbReference type="Pfam" id="PF01431"/>
    </source>
</evidence>
<gene>
    <name evidence="11" type="ORF">K8V35_03165</name>
</gene>